<organism evidence="2 3">
    <name type="scientific">Candidatus Enterocloster faecavium</name>
    <dbReference type="NCBI Taxonomy" id="2838560"/>
    <lineage>
        <taxon>Bacteria</taxon>
        <taxon>Bacillati</taxon>
        <taxon>Bacillota</taxon>
        <taxon>Clostridia</taxon>
        <taxon>Lachnospirales</taxon>
        <taxon>Lachnospiraceae</taxon>
        <taxon>Enterocloster</taxon>
    </lineage>
</organism>
<evidence type="ECO:0000313" key="3">
    <source>
        <dbReference type="Proteomes" id="UP000886804"/>
    </source>
</evidence>
<dbReference type="Proteomes" id="UP000886804">
    <property type="component" value="Unassembled WGS sequence"/>
</dbReference>
<reference evidence="2" key="1">
    <citation type="journal article" date="2021" name="PeerJ">
        <title>Extensive microbial diversity within the chicken gut microbiome revealed by metagenomics and culture.</title>
        <authorList>
            <person name="Gilroy R."/>
            <person name="Ravi A."/>
            <person name="Getino M."/>
            <person name="Pursley I."/>
            <person name="Horton D.L."/>
            <person name="Alikhan N.F."/>
            <person name="Baker D."/>
            <person name="Gharbi K."/>
            <person name="Hall N."/>
            <person name="Watson M."/>
            <person name="Adriaenssens E.M."/>
            <person name="Foster-Nyarko E."/>
            <person name="Jarju S."/>
            <person name="Secka A."/>
            <person name="Antonio M."/>
            <person name="Oren A."/>
            <person name="Chaudhuri R.R."/>
            <person name="La Ragione R."/>
            <person name="Hildebrand F."/>
            <person name="Pallen M.J."/>
        </authorList>
    </citation>
    <scope>NUCLEOTIDE SEQUENCE</scope>
    <source>
        <strain evidence="2">CHK188-4685</strain>
    </source>
</reference>
<evidence type="ECO:0000256" key="1">
    <source>
        <dbReference type="SAM" id="MobiDB-lite"/>
    </source>
</evidence>
<reference evidence="2" key="2">
    <citation type="submission" date="2021-04" db="EMBL/GenBank/DDBJ databases">
        <authorList>
            <person name="Gilroy R."/>
        </authorList>
    </citation>
    <scope>NUCLEOTIDE SEQUENCE</scope>
    <source>
        <strain evidence="2">CHK188-4685</strain>
    </source>
</reference>
<accession>A0A9D2L5Y8</accession>
<dbReference type="AlphaFoldDB" id="A0A9D2L5Y8"/>
<evidence type="ECO:0000313" key="2">
    <source>
        <dbReference type="EMBL" id="HJB06505.1"/>
    </source>
</evidence>
<sequence length="198" mass="21800">MAKKGFGRLVAFAAAAGAAAAGISYVLRYKTFHRELEKDFHEFEDDENEDDADTESPSEGRQTDRNYIALHASKDEFKVAAKDMAEATRNVLKDASVILTDTAHDAVSAAVDTAHIAISAVKSKKAEMDEARRDDKTVHEDEFLDDDYVDEDDLYDYAQTEGETIDLSKDAVDLNDSGAPAQEEESPKETATIEEDTI</sequence>
<name>A0A9D2L5Y8_9FIRM</name>
<dbReference type="EMBL" id="DWYS01000016">
    <property type="protein sequence ID" value="HJB06505.1"/>
    <property type="molecule type" value="Genomic_DNA"/>
</dbReference>
<feature type="compositionally biased region" description="Acidic residues" evidence="1">
    <location>
        <begin position="42"/>
        <end position="56"/>
    </location>
</feature>
<feature type="region of interest" description="Disordered" evidence="1">
    <location>
        <begin position="41"/>
        <end position="65"/>
    </location>
</feature>
<protein>
    <submittedName>
        <fullName evidence="2">Uncharacterized protein</fullName>
    </submittedName>
</protein>
<feature type="compositionally biased region" description="Acidic residues" evidence="1">
    <location>
        <begin position="182"/>
        <end position="198"/>
    </location>
</feature>
<proteinExistence type="predicted"/>
<feature type="region of interest" description="Disordered" evidence="1">
    <location>
        <begin position="165"/>
        <end position="198"/>
    </location>
</feature>
<comment type="caution">
    <text evidence="2">The sequence shown here is derived from an EMBL/GenBank/DDBJ whole genome shotgun (WGS) entry which is preliminary data.</text>
</comment>
<gene>
    <name evidence="2" type="ORF">H9716_01410</name>
</gene>